<reference evidence="2 3" key="1">
    <citation type="submission" date="2019-06" db="EMBL/GenBank/DDBJ databases">
        <title>A novel bacterium of genus Amaricoccus, isolated from marine sediment.</title>
        <authorList>
            <person name="Huang H."/>
            <person name="Mo K."/>
            <person name="Hu Y."/>
        </authorList>
    </citation>
    <scope>NUCLEOTIDE SEQUENCE [LARGE SCALE GENOMIC DNA]</scope>
    <source>
        <strain evidence="2 3">HB172011</strain>
    </source>
</reference>
<evidence type="ECO:0000313" key="3">
    <source>
        <dbReference type="Proteomes" id="UP000319255"/>
    </source>
</evidence>
<dbReference type="PROSITE" id="PS51318">
    <property type="entry name" value="TAT"/>
    <property type="match status" value="1"/>
</dbReference>
<dbReference type="RefSeq" id="WP_140452221.1">
    <property type="nucleotide sequence ID" value="NZ_VFRP01000001.1"/>
</dbReference>
<dbReference type="PROSITE" id="PS51257">
    <property type="entry name" value="PROKAR_LIPOPROTEIN"/>
    <property type="match status" value="1"/>
</dbReference>
<dbReference type="InterPro" id="IPR006311">
    <property type="entry name" value="TAT_signal"/>
</dbReference>
<sequence length="185" mass="19416">MTSLTRRGFLAVGGVALAACTSRTPEDAAERRQALNAEIEAARQQLLGIRGAPELIAAAQGVLIIPNVRQVGFFASGAYGEGALFIGPAIVEYYSLSLASVGFTFGAAAYNQALFFMTSQALQDFRLADGWQLGAGVQVVGGEDGVSAGVTTTRINRPIQELVFGQRGLIADASFAGAKYNRIVR</sequence>
<comment type="caution">
    <text evidence="2">The sequence shown here is derived from an EMBL/GenBank/DDBJ whole genome shotgun (WGS) entry which is preliminary data.</text>
</comment>
<dbReference type="OrthoDB" id="7847492at2"/>
<dbReference type="AlphaFoldDB" id="A0A501WV56"/>
<accession>A0A501WV56</accession>
<proteinExistence type="predicted"/>
<feature type="domain" description="Ysc84 actin-binding" evidence="1">
    <location>
        <begin position="99"/>
        <end position="179"/>
    </location>
</feature>
<evidence type="ECO:0000259" key="1">
    <source>
        <dbReference type="Pfam" id="PF04366"/>
    </source>
</evidence>
<dbReference type="InterPro" id="IPR007461">
    <property type="entry name" value="Ysc84_actin-binding"/>
</dbReference>
<dbReference type="Pfam" id="PF04366">
    <property type="entry name" value="Ysc84"/>
    <property type="match status" value="1"/>
</dbReference>
<organism evidence="2 3">
    <name type="scientific">Amaricoccus solimangrovi</name>
    <dbReference type="NCBI Taxonomy" id="2589815"/>
    <lineage>
        <taxon>Bacteria</taxon>
        <taxon>Pseudomonadati</taxon>
        <taxon>Pseudomonadota</taxon>
        <taxon>Alphaproteobacteria</taxon>
        <taxon>Rhodobacterales</taxon>
        <taxon>Paracoccaceae</taxon>
        <taxon>Amaricoccus</taxon>
    </lineage>
</organism>
<evidence type="ECO:0000313" key="2">
    <source>
        <dbReference type="EMBL" id="TPE53643.1"/>
    </source>
</evidence>
<dbReference type="Proteomes" id="UP000319255">
    <property type="component" value="Unassembled WGS sequence"/>
</dbReference>
<keyword evidence="3" id="KW-1185">Reference proteome</keyword>
<gene>
    <name evidence="2" type="ORF">FJM51_00915</name>
</gene>
<protein>
    <submittedName>
        <fullName evidence="2">Twin-arginine translocation pathway signal</fullName>
    </submittedName>
</protein>
<dbReference type="EMBL" id="VFRP01000001">
    <property type="protein sequence ID" value="TPE53643.1"/>
    <property type="molecule type" value="Genomic_DNA"/>
</dbReference>
<name>A0A501WV56_9RHOB</name>